<dbReference type="EMBL" id="CP034873">
    <property type="protein sequence ID" value="QCI21693.1"/>
    <property type="molecule type" value="Genomic_DNA"/>
</dbReference>
<gene>
    <name evidence="4" type="primary">bamD</name>
    <name evidence="6" type="ORF">D9V69_02000</name>
</gene>
<dbReference type="InterPro" id="IPR017689">
    <property type="entry name" value="BamD"/>
</dbReference>
<proteinExistence type="inferred from homology"/>
<comment type="subunit">
    <text evidence="4">Part of the Bam complex, which is composed of the outer membrane protein BamA, and four lipoproteins BamB, BamC, BamD and BamE.</text>
</comment>
<feature type="domain" description="Outer membrane lipoprotein BamD-like" evidence="5">
    <location>
        <begin position="34"/>
        <end position="235"/>
    </location>
</feature>
<evidence type="ECO:0000256" key="3">
    <source>
        <dbReference type="ARBA" id="ARBA00023237"/>
    </source>
</evidence>
<comment type="subcellular location">
    <subcellularLocation>
        <location evidence="4">Cell outer membrane</location>
    </subcellularLocation>
</comment>
<evidence type="ECO:0000256" key="2">
    <source>
        <dbReference type="ARBA" id="ARBA00023136"/>
    </source>
</evidence>
<comment type="similarity">
    <text evidence="4">Belongs to the BamD family.</text>
</comment>
<dbReference type="HAMAP" id="MF_00922">
    <property type="entry name" value="OM_assembly_BamD"/>
    <property type="match status" value="1"/>
</dbReference>
<reference evidence="6 7" key="1">
    <citation type="submission" date="2018-12" db="EMBL/GenBank/DDBJ databases">
        <authorList>
            <person name="Chong R.A."/>
        </authorList>
    </citation>
    <scope>NUCLEOTIDE SEQUENCE [LARGE SCALE GENOMIC DNA]</scope>
    <source>
        <strain evidence="6 7">Hta</strain>
    </source>
</reference>
<protein>
    <recommendedName>
        <fullName evidence="4">Outer membrane protein assembly factor BamD</fullName>
    </recommendedName>
</protein>
<comment type="function">
    <text evidence="4">Part of the outer membrane protein assembly complex, which is involved in assembly and insertion of beta-barrel proteins into the outer membrane. Constitutes, with BamA, the core component of the assembly machinery.</text>
</comment>
<dbReference type="GO" id="GO:0009279">
    <property type="term" value="C:cell outer membrane"/>
    <property type="evidence" value="ECO:0007669"/>
    <property type="project" value="UniProtKB-SubCell"/>
</dbReference>
<reference evidence="6 7" key="2">
    <citation type="submission" date="2019-05" db="EMBL/GenBank/DDBJ databases">
        <title>Genome evolution of the obligate endosymbiont Buchnera aphidicola.</title>
        <authorList>
            <person name="Moran N.A."/>
        </authorList>
    </citation>
    <scope>NUCLEOTIDE SEQUENCE [LARGE SCALE GENOMIC DNA]</scope>
    <source>
        <strain evidence="6 7">Hta</strain>
    </source>
</reference>
<accession>A0A4D6XYV3</accession>
<organism evidence="6 7">
    <name type="scientific">Buchnera aphidicola</name>
    <name type="common">Hyadaphis tataricae</name>
    <dbReference type="NCBI Taxonomy" id="1241859"/>
    <lineage>
        <taxon>Bacteria</taxon>
        <taxon>Pseudomonadati</taxon>
        <taxon>Pseudomonadota</taxon>
        <taxon>Gammaproteobacteria</taxon>
        <taxon>Enterobacterales</taxon>
        <taxon>Erwiniaceae</taxon>
        <taxon>Buchnera</taxon>
    </lineage>
</organism>
<dbReference type="GO" id="GO:0043165">
    <property type="term" value="P:Gram-negative-bacterium-type cell outer membrane assembly"/>
    <property type="evidence" value="ECO:0007669"/>
    <property type="project" value="UniProtKB-UniRule"/>
</dbReference>
<dbReference type="NCBIfam" id="TIGR03302">
    <property type="entry name" value="OM_YfiO"/>
    <property type="match status" value="1"/>
</dbReference>
<sequence length="243" mass="28905">MKKKYKIISIFVIICFNLMVYCQAVNQKIFVIKNVLYAYSIKKLKEKKFDDAISMLEKIKNHMDNVDQDKILIHLIYAYYKNLNLYMAQKTAQEFIMLYPNHKNKDYVIYLQSLISWAMDQNRFFNILPIKYHTSNPIHAIHALSQLKELIYYYPNSSYVVNAKKQIICIQHRLSEYDFQILQFYFSLKEHVAVINRGIEIIQKYPDTPVAKKTLLYMQKSYTALKIFDAAKKISKILLLNNV</sequence>
<dbReference type="Proteomes" id="UP000298773">
    <property type="component" value="Chromosome"/>
</dbReference>
<evidence type="ECO:0000313" key="7">
    <source>
        <dbReference type="Proteomes" id="UP000298773"/>
    </source>
</evidence>
<evidence type="ECO:0000259" key="5">
    <source>
        <dbReference type="Pfam" id="PF13525"/>
    </source>
</evidence>
<dbReference type="RefSeq" id="WP_158356663.1">
    <property type="nucleotide sequence ID" value="NZ_CP034873.1"/>
</dbReference>
<dbReference type="GO" id="GO:0051205">
    <property type="term" value="P:protein insertion into membrane"/>
    <property type="evidence" value="ECO:0007669"/>
    <property type="project" value="UniProtKB-UniRule"/>
</dbReference>
<evidence type="ECO:0000256" key="4">
    <source>
        <dbReference type="HAMAP-Rule" id="MF_00922"/>
    </source>
</evidence>
<dbReference type="AlphaFoldDB" id="A0A4D6XYV3"/>
<keyword evidence="2 4" id="KW-0472">Membrane</keyword>
<name>A0A4D6XYV3_9GAMM</name>
<evidence type="ECO:0000256" key="1">
    <source>
        <dbReference type="ARBA" id="ARBA00022729"/>
    </source>
</evidence>
<evidence type="ECO:0000313" key="6">
    <source>
        <dbReference type="EMBL" id="QCI21693.1"/>
    </source>
</evidence>
<dbReference type="OrthoDB" id="9779191at2"/>
<keyword evidence="1 4" id="KW-0732">Signal</keyword>
<dbReference type="CDD" id="cd15830">
    <property type="entry name" value="BamD"/>
    <property type="match status" value="1"/>
</dbReference>
<keyword evidence="3 4" id="KW-0998">Cell outer membrane</keyword>
<dbReference type="InterPro" id="IPR039565">
    <property type="entry name" value="BamD-like"/>
</dbReference>
<dbReference type="Gene3D" id="1.25.40.10">
    <property type="entry name" value="Tetratricopeptide repeat domain"/>
    <property type="match status" value="1"/>
</dbReference>
<dbReference type="Pfam" id="PF13525">
    <property type="entry name" value="YfiO"/>
    <property type="match status" value="1"/>
</dbReference>
<dbReference type="InterPro" id="IPR011990">
    <property type="entry name" value="TPR-like_helical_dom_sf"/>
</dbReference>